<dbReference type="InterPro" id="IPR011251">
    <property type="entry name" value="Luciferase-like_dom"/>
</dbReference>
<keyword evidence="4" id="KW-1185">Reference proteome</keyword>
<dbReference type="InterPro" id="IPR019949">
    <property type="entry name" value="CmoO-like"/>
</dbReference>
<gene>
    <name evidence="3" type="ORF">LZC95_50515</name>
</gene>
<evidence type="ECO:0000259" key="2">
    <source>
        <dbReference type="Pfam" id="PF00296"/>
    </source>
</evidence>
<name>A0ABZ2KC19_9BACT</name>
<accession>A0ABZ2KC19</accession>
<feature type="domain" description="Luciferase-like" evidence="2">
    <location>
        <begin position="17"/>
        <end position="309"/>
    </location>
</feature>
<reference evidence="3 4" key="1">
    <citation type="submission" date="2021-12" db="EMBL/GenBank/DDBJ databases">
        <title>Discovery of the Pendulisporaceae a myxobacterial family with distinct sporulation behavior and unique specialized metabolism.</title>
        <authorList>
            <person name="Garcia R."/>
            <person name="Popoff A."/>
            <person name="Bader C.D."/>
            <person name="Loehr J."/>
            <person name="Walesch S."/>
            <person name="Walt C."/>
            <person name="Boldt J."/>
            <person name="Bunk B."/>
            <person name="Haeckl F.J.F.P.J."/>
            <person name="Gunesch A.P."/>
            <person name="Birkelbach J."/>
            <person name="Nuebel U."/>
            <person name="Pietschmann T."/>
            <person name="Bach T."/>
            <person name="Mueller R."/>
        </authorList>
    </citation>
    <scope>NUCLEOTIDE SEQUENCE [LARGE SCALE GENOMIC DNA]</scope>
    <source>
        <strain evidence="3 4">MSr12523</strain>
    </source>
</reference>
<dbReference type="NCBIfam" id="TIGR03558">
    <property type="entry name" value="oxido_grp_1"/>
    <property type="match status" value="1"/>
</dbReference>
<proteinExistence type="predicted"/>
<dbReference type="InterPro" id="IPR036661">
    <property type="entry name" value="Luciferase-like_sf"/>
</dbReference>
<dbReference type="CDD" id="cd00347">
    <property type="entry name" value="Flavin_utilizing_monoxygenases"/>
    <property type="match status" value="1"/>
</dbReference>
<dbReference type="Proteomes" id="UP001379533">
    <property type="component" value="Chromosome"/>
</dbReference>
<evidence type="ECO:0000313" key="4">
    <source>
        <dbReference type="Proteomes" id="UP001379533"/>
    </source>
</evidence>
<evidence type="ECO:0000313" key="3">
    <source>
        <dbReference type="EMBL" id="WXA94640.1"/>
    </source>
</evidence>
<protein>
    <submittedName>
        <fullName evidence="3">LLM class flavin-dependent oxidoreductase</fullName>
    </submittedName>
</protein>
<dbReference type="InterPro" id="IPR050766">
    <property type="entry name" value="Bact_Lucif_Oxidored"/>
</dbReference>
<comment type="similarity">
    <text evidence="1">To bacterial alkanal monooxygenase alpha and beta chains.</text>
</comment>
<organism evidence="3 4">
    <name type="scientific">Pendulispora brunnea</name>
    <dbReference type="NCBI Taxonomy" id="2905690"/>
    <lineage>
        <taxon>Bacteria</taxon>
        <taxon>Pseudomonadati</taxon>
        <taxon>Myxococcota</taxon>
        <taxon>Myxococcia</taxon>
        <taxon>Myxococcales</taxon>
        <taxon>Sorangiineae</taxon>
        <taxon>Pendulisporaceae</taxon>
        <taxon>Pendulispora</taxon>
    </lineage>
</organism>
<dbReference type="Pfam" id="PF00296">
    <property type="entry name" value="Bac_luciferase"/>
    <property type="match status" value="1"/>
</dbReference>
<dbReference type="PANTHER" id="PTHR30137">
    <property type="entry name" value="LUCIFERASE-LIKE MONOOXYGENASE"/>
    <property type="match status" value="1"/>
</dbReference>
<dbReference type="EMBL" id="CP089982">
    <property type="protein sequence ID" value="WXA94640.1"/>
    <property type="molecule type" value="Genomic_DNA"/>
</dbReference>
<dbReference type="Gene3D" id="3.20.20.30">
    <property type="entry name" value="Luciferase-like domain"/>
    <property type="match status" value="1"/>
</dbReference>
<dbReference type="SUPFAM" id="SSF51679">
    <property type="entry name" value="Bacterial luciferase-like"/>
    <property type="match status" value="1"/>
</dbReference>
<dbReference type="RefSeq" id="WP_394845251.1">
    <property type="nucleotide sequence ID" value="NZ_CP089982.1"/>
</dbReference>
<dbReference type="PANTHER" id="PTHR30137:SF20">
    <property type="entry name" value="N-ACETYL-S-ALKYLCYSTEINE MONOOXYGENASE"/>
    <property type="match status" value="1"/>
</dbReference>
<sequence>MSLVLNVLDQSPVFAGQSPADAVRNTVRLACEVERLGYHRFWVSEHHGAHAFASASPEIVTARVAAATTRLRVGAGGVLLRYYSPLKVAEQFHVLEAMFPGRIDLGIGRTTGAAPRAALALMTKGGHGRRSSAPEFAEQVDALLAYLADGVFEHVDAVPRVPSSPQPWILGTSPESARFAAARGLPYAFGAFIPSRNMDETLAVYKSEFVPSKWLKEPYVNVALFVLCAETEERAFELASPAEAWFIQGLSRMNNIPFPTVDEAMAARKSGYGGCSELESQELTARRNAVVVGNQAQVAARLQALTADGLVQELTLVTNTESFEDRIASYRLIAEALP</sequence>
<evidence type="ECO:0000256" key="1">
    <source>
        <dbReference type="ARBA" id="ARBA00007789"/>
    </source>
</evidence>